<dbReference type="OrthoDB" id="877489at2"/>
<gene>
    <name evidence="3" type="ORF">SAE01_23490</name>
</gene>
<dbReference type="Proteomes" id="UP000321513">
    <property type="component" value="Unassembled WGS sequence"/>
</dbReference>
<accession>A0A512BD13</accession>
<evidence type="ECO:0000259" key="2">
    <source>
        <dbReference type="Pfam" id="PF10988"/>
    </source>
</evidence>
<protein>
    <recommendedName>
        <fullName evidence="2">Putative auto-transporter adhesin head GIN domain-containing protein</fullName>
    </recommendedName>
</protein>
<keyword evidence="1" id="KW-0732">Signal</keyword>
<dbReference type="Gene3D" id="2.160.20.120">
    <property type="match status" value="1"/>
</dbReference>
<evidence type="ECO:0000313" key="3">
    <source>
        <dbReference type="EMBL" id="GEO09853.1"/>
    </source>
</evidence>
<proteinExistence type="predicted"/>
<dbReference type="EMBL" id="BJYT01000008">
    <property type="protein sequence ID" value="GEO09853.1"/>
    <property type="molecule type" value="Genomic_DNA"/>
</dbReference>
<evidence type="ECO:0000313" key="4">
    <source>
        <dbReference type="Proteomes" id="UP000321513"/>
    </source>
</evidence>
<evidence type="ECO:0000256" key="1">
    <source>
        <dbReference type="SAM" id="SignalP"/>
    </source>
</evidence>
<feature type="chain" id="PRO_5022209201" description="Putative auto-transporter adhesin head GIN domain-containing protein" evidence="1">
    <location>
        <begin position="20"/>
        <end position="242"/>
    </location>
</feature>
<organism evidence="3 4">
    <name type="scientific">Segetibacter aerophilus</name>
    <dbReference type="NCBI Taxonomy" id="670293"/>
    <lineage>
        <taxon>Bacteria</taxon>
        <taxon>Pseudomonadati</taxon>
        <taxon>Bacteroidota</taxon>
        <taxon>Chitinophagia</taxon>
        <taxon>Chitinophagales</taxon>
        <taxon>Chitinophagaceae</taxon>
        <taxon>Segetibacter</taxon>
    </lineage>
</organism>
<feature type="signal peptide" evidence="1">
    <location>
        <begin position="1"/>
        <end position="19"/>
    </location>
</feature>
<dbReference type="RefSeq" id="WP_147203974.1">
    <property type="nucleotide sequence ID" value="NZ_BJYT01000008.1"/>
</dbReference>
<comment type="caution">
    <text evidence="3">The sequence shown here is derived from an EMBL/GenBank/DDBJ whole genome shotgun (WGS) entry which is preliminary data.</text>
</comment>
<keyword evidence="4" id="KW-1185">Reference proteome</keyword>
<dbReference type="InterPro" id="IPR021255">
    <property type="entry name" value="DUF2807"/>
</dbReference>
<name>A0A512BD13_9BACT</name>
<feature type="domain" description="Putative auto-transporter adhesin head GIN" evidence="2">
    <location>
        <begin position="36"/>
        <end position="220"/>
    </location>
</feature>
<dbReference type="Pfam" id="PF10988">
    <property type="entry name" value="DUF2807"/>
    <property type="match status" value="1"/>
</dbReference>
<sequence>MKNAILLILLTAAGFVSNAQNIVYDENAEVRTVEKFSSIEVSGAVSLYLSQGPTQGVAISAGEAKYNSKIKTEVKNGVLRISVDGGVWNGFNWTNRKLKAYVTATDLNRLDVSGASYASFSGPIKSDELKLDISGASEVKGIINVSRLNLDISGASVARLSGTAKDGLIDASGACKVNSYELSIETCKASSSGASNIKVTVTGELNANASGGSNIYYKGQGIGKVLNANAGASIKNRSGSDD</sequence>
<reference evidence="3 4" key="1">
    <citation type="submission" date="2019-07" db="EMBL/GenBank/DDBJ databases">
        <title>Whole genome shotgun sequence of Segetibacter aerophilus NBRC 106135.</title>
        <authorList>
            <person name="Hosoyama A."/>
            <person name="Uohara A."/>
            <person name="Ohji S."/>
            <person name="Ichikawa N."/>
        </authorList>
    </citation>
    <scope>NUCLEOTIDE SEQUENCE [LARGE SCALE GENOMIC DNA]</scope>
    <source>
        <strain evidence="3 4">NBRC 106135</strain>
    </source>
</reference>
<dbReference type="AlphaFoldDB" id="A0A512BD13"/>